<proteinExistence type="predicted"/>
<dbReference type="Proteomes" id="UP000419138">
    <property type="component" value="Unassembled WGS sequence"/>
</dbReference>
<reference evidence="1 2" key="1">
    <citation type="submission" date="2019-05" db="EMBL/GenBank/DDBJ databases">
        <title>Comparative genomics and metabolomics analyses of clavulanic acid producing Streptomyces species provides insight into specialized metabolism and evolution of beta-lactam biosynthetic gene clusters.</title>
        <authorList>
            <person name="Moore M.A."/>
            <person name="Cruz-Morales P."/>
            <person name="Barona Gomez F."/>
            <person name="Kapil T."/>
        </authorList>
    </citation>
    <scope>NUCLEOTIDE SEQUENCE [LARGE SCALE GENOMIC DNA]</scope>
    <source>
        <strain evidence="1 2">NRRL 5741</strain>
    </source>
</reference>
<accession>A0A646KE06</accession>
<gene>
    <name evidence="1" type="ORF">FF041_03165</name>
</gene>
<dbReference type="EMBL" id="VCLA01000023">
    <property type="protein sequence ID" value="MQS99235.1"/>
    <property type="molecule type" value="Genomic_DNA"/>
</dbReference>
<dbReference type="OrthoDB" id="4104528at2"/>
<keyword evidence="2" id="KW-1185">Reference proteome</keyword>
<sequence>MTTEMQTAVTWSGIFNDANYFGRYFRDLIRHESEPLESASALCMAPYFSLAMHESLQKAKMVDANISAAFEQDTTTVSARSRHSLKLFEDNKRGIEGQISYFRDEIFAAHSDVFLDGARPLALFARGDLSLHGYSGRLVTTSHAAMFHLGFEPRELLTQGFGSHIHAVYEEYGSYFAGLGASLEDQGGETFAAGLNASVLDKSYDVRASDYYRGVFNGPGFPELNAILTTFRAMLNFAEIVVSLSPDRQSIDYTAFKIGYISVYQVLRSVQLLLNDPAYPLTVRSVALADRIVSLESAQEILNPRARRFRNMVVHYNLPHDIDESKVDLDESLFGVVPIYFPLHNSASLMQLMKECVVVAAALFDEWAVGD</sequence>
<name>A0A646KE06_STRJU</name>
<organism evidence="1 2">
    <name type="scientific">Streptomyces jumonjinensis</name>
    <dbReference type="NCBI Taxonomy" id="1945"/>
    <lineage>
        <taxon>Bacteria</taxon>
        <taxon>Bacillati</taxon>
        <taxon>Actinomycetota</taxon>
        <taxon>Actinomycetes</taxon>
        <taxon>Kitasatosporales</taxon>
        <taxon>Streptomycetaceae</taxon>
        <taxon>Streptomyces</taxon>
    </lineage>
</organism>
<evidence type="ECO:0000313" key="1">
    <source>
        <dbReference type="EMBL" id="MQS99235.1"/>
    </source>
</evidence>
<evidence type="ECO:0000313" key="2">
    <source>
        <dbReference type="Proteomes" id="UP000419138"/>
    </source>
</evidence>
<comment type="caution">
    <text evidence="1">The sequence shown here is derived from an EMBL/GenBank/DDBJ whole genome shotgun (WGS) entry which is preliminary data.</text>
</comment>
<protein>
    <submittedName>
        <fullName evidence="1">Uncharacterized protein</fullName>
    </submittedName>
</protein>
<dbReference type="AlphaFoldDB" id="A0A646KE06"/>
<dbReference type="RefSeq" id="WP_153520921.1">
    <property type="nucleotide sequence ID" value="NZ_JBEPDZ010000036.1"/>
</dbReference>